<evidence type="ECO:0000313" key="3">
    <source>
        <dbReference type="EMBL" id="KAF7352251.1"/>
    </source>
</evidence>
<dbReference type="PANTHER" id="PTHR10039">
    <property type="entry name" value="AMELOGENIN"/>
    <property type="match status" value="1"/>
</dbReference>
<keyword evidence="4" id="KW-1185">Reference proteome</keyword>
<dbReference type="Proteomes" id="UP000620124">
    <property type="component" value="Unassembled WGS sequence"/>
</dbReference>
<name>A0A8H6Y5D8_9AGAR</name>
<dbReference type="InterPro" id="IPR027417">
    <property type="entry name" value="P-loop_NTPase"/>
</dbReference>
<dbReference type="Gene3D" id="3.40.50.300">
    <property type="entry name" value="P-loop containing nucleotide triphosphate hydrolases"/>
    <property type="match status" value="1"/>
</dbReference>
<dbReference type="Pfam" id="PF24883">
    <property type="entry name" value="NPHP3_N"/>
    <property type="match status" value="1"/>
</dbReference>
<dbReference type="EMBL" id="JACAZI010000009">
    <property type="protein sequence ID" value="KAF7352251.1"/>
    <property type="molecule type" value="Genomic_DNA"/>
</dbReference>
<feature type="domain" description="Nephrocystin 3-like N-terminal" evidence="2">
    <location>
        <begin position="41"/>
        <end position="167"/>
    </location>
</feature>
<gene>
    <name evidence="3" type="ORF">MVEN_01188700</name>
</gene>
<proteinExistence type="predicted"/>
<organism evidence="3 4">
    <name type="scientific">Mycena venus</name>
    <dbReference type="NCBI Taxonomy" id="2733690"/>
    <lineage>
        <taxon>Eukaryota</taxon>
        <taxon>Fungi</taxon>
        <taxon>Dikarya</taxon>
        <taxon>Basidiomycota</taxon>
        <taxon>Agaricomycotina</taxon>
        <taxon>Agaricomycetes</taxon>
        <taxon>Agaricomycetidae</taxon>
        <taxon>Agaricales</taxon>
        <taxon>Marasmiineae</taxon>
        <taxon>Mycenaceae</taxon>
        <taxon>Mycena</taxon>
    </lineage>
</organism>
<evidence type="ECO:0000259" key="2">
    <source>
        <dbReference type="Pfam" id="PF24883"/>
    </source>
</evidence>
<dbReference type="OrthoDB" id="2928561at2759"/>
<reference evidence="3" key="1">
    <citation type="submission" date="2020-05" db="EMBL/GenBank/DDBJ databases">
        <title>Mycena genomes resolve the evolution of fungal bioluminescence.</title>
        <authorList>
            <person name="Tsai I.J."/>
        </authorList>
    </citation>
    <scope>NUCLEOTIDE SEQUENCE</scope>
    <source>
        <strain evidence="3">CCC161011</strain>
    </source>
</reference>
<evidence type="ECO:0000313" key="4">
    <source>
        <dbReference type="Proteomes" id="UP000620124"/>
    </source>
</evidence>
<dbReference type="InterPro" id="IPR056884">
    <property type="entry name" value="NPHP3-like_N"/>
</dbReference>
<comment type="caution">
    <text evidence="3">The sequence shown here is derived from an EMBL/GenBank/DDBJ whole genome shotgun (WGS) entry which is preliminary data.</text>
</comment>
<dbReference type="AlphaFoldDB" id="A0A8H6Y5D8"/>
<accession>A0A8H6Y5D8</accession>
<dbReference type="PANTHER" id="PTHR10039:SF14">
    <property type="entry name" value="NACHT DOMAIN-CONTAINING PROTEIN"/>
    <property type="match status" value="1"/>
</dbReference>
<dbReference type="SUPFAM" id="SSF52540">
    <property type="entry name" value="P-loop containing nucleoside triphosphate hydrolases"/>
    <property type="match status" value="1"/>
</dbReference>
<evidence type="ECO:0000256" key="1">
    <source>
        <dbReference type="ARBA" id="ARBA00022737"/>
    </source>
</evidence>
<protein>
    <submittedName>
        <fullName evidence="3">NACHT domain-containing protein</fullName>
    </submittedName>
</protein>
<sequence length="167" mass="18763">MLNGLYMWAIEHHDNCPKGHEEEHTDNSDEEDEQEREIHAYRPVCWLHGPAGAGKSAIMQTLCQKLRDAAGCLGGVFFFKRSHATRGNAKVLFVTLAYQLALNNRNLNSSISRSVEYDPSIVGRSMEVQLCKLIVEPCHLLIDSPPLILLIDGLDECETQDSQMEIL</sequence>
<keyword evidence="1" id="KW-0677">Repeat</keyword>